<dbReference type="FunFam" id="1.20.1720.10:FF:000009">
    <property type="entry name" value="MFS multidrug transporter"/>
    <property type="match status" value="1"/>
</dbReference>
<dbReference type="Gene3D" id="1.20.1720.10">
    <property type="entry name" value="Multidrug resistance protein D"/>
    <property type="match status" value="2"/>
</dbReference>
<gene>
    <name evidence="9" type="ORF">BCR42DRAFT_423963</name>
</gene>
<feature type="transmembrane region" description="Helical" evidence="7">
    <location>
        <begin position="74"/>
        <end position="92"/>
    </location>
</feature>
<feature type="transmembrane region" description="Helical" evidence="7">
    <location>
        <begin position="354"/>
        <end position="377"/>
    </location>
</feature>
<feature type="transmembrane region" description="Helical" evidence="7">
    <location>
        <begin position="143"/>
        <end position="160"/>
    </location>
</feature>
<protein>
    <submittedName>
        <fullName evidence="9">Major facilitator superfamily domain-containing protein</fullName>
    </submittedName>
</protein>
<keyword evidence="10" id="KW-1185">Reference proteome</keyword>
<dbReference type="InterPro" id="IPR020846">
    <property type="entry name" value="MFS_dom"/>
</dbReference>
<dbReference type="GO" id="GO:0005886">
    <property type="term" value="C:plasma membrane"/>
    <property type="evidence" value="ECO:0007669"/>
    <property type="project" value="TreeGrafter"/>
</dbReference>
<dbReference type="SUPFAM" id="SSF103473">
    <property type="entry name" value="MFS general substrate transporter"/>
    <property type="match status" value="1"/>
</dbReference>
<accession>A0A1X2I631</accession>
<organism evidence="9 10">
    <name type="scientific">Absidia repens</name>
    <dbReference type="NCBI Taxonomy" id="90262"/>
    <lineage>
        <taxon>Eukaryota</taxon>
        <taxon>Fungi</taxon>
        <taxon>Fungi incertae sedis</taxon>
        <taxon>Mucoromycota</taxon>
        <taxon>Mucoromycotina</taxon>
        <taxon>Mucoromycetes</taxon>
        <taxon>Mucorales</taxon>
        <taxon>Cunninghamellaceae</taxon>
        <taxon>Absidia</taxon>
    </lineage>
</organism>
<feature type="region of interest" description="Disordered" evidence="6">
    <location>
        <begin position="34"/>
        <end position="62"/>
    </location>
</feature>
<feature type="transmembrane region" description="Helical" evidence="7">
    <location>
        <begin position="444"/>
        <end position="462"/>
    </location>
</feature>
<dbReference type="STRING" id="90262.A0A1X2I631"/>
<dbReference type="AlphaFoldDB" id="A0A1X2I631"/>
<dbReference type="PANTHER" id="PTHR23502:SF51">
    <property type="entry name" value="QUINIDINE RESISTANCE PROTEIN 1-RELATED"/>
    <property type="match status" value="1"/>
</dbReference>
<dbReference type="PANTHER" id="PTHR23502">
    <property type="entry name" value="MAJOR FACILITATOR SUPERFAMILY"/>
    <property type="match status" value="1"/>
</dbReference>
<dbReference type="Proteomes" id="UP000193560">
    <property type="component" value="Unassembled WGS sequence"/>
</dbReference>
<name>A0A1X2I631_9FUNG</name>
<evidence type="ECO:0000256" key="7">
    <source>
        <dbReference type="SAM" id="Phobius"/>
    </source>
</evidence>
<evidence type="ECO:0000313" key="10">
    <source>
        <dbReference type="Proteomes" id="UP000193560"/>
    </source>
</evidence>
<comment type="caution">
    <text evidence="9">The sequence shown here is derived from an EMBL/GenBank/DDBJ whole genome shotgun (WGS) entry which is preliminary data.</text>
</comment>
<feature type="transmembrane region" description="Helical" evidence="7">
    <location>
        <begin position="202"/>
        <end position="225"/>
    </location>
</feature>
<dbReference type="InterPro" id="IPR011701">
    <property type="entry name" value="MFS"/>
</dbReference>
<reference evidence="9 10" key="1">
    <citation type="submission" date="2016-07" db="EMBL/GenBank/DDBJ databases">
        <title>Pervasive Adenine N6-methylation of Active Genes in Fungi.</title>
        <authorList>
            <consortium name="DOE Joint Genome Institute"/>
            <person name="Mondo S.J."/>
            <person name="Dannebaum R.O."/>
            <person name="Kuo R.C."/>
            <person name="Labutti K."/>
            <person name="Haridas S."/>
            <person name="Kuo A."/>
            <person name="Salamov A."/>
            <person name="Ahrendt S.R."/>
            <person name="Lipzen A."/>
            <person name="Sullivan W."/>
            <person name="Andreopoulos W.B."/>
            <person name="Clum A."/>
            <person name="Lindquist E."/>
            <person name="Daum C."/>
            <person name="Ramamoorthy G.K."/>
            <person name="Gryganskyi A."/>
            <person name="Culley D."/>
            <person name="Magnuson J.K."/>
            <person name="James T.Y."/>
            <person name="O'Malley M.A."/>
            <person name="Stajich J.E."/>
            <person name="Spatafora J.W."/>
            <person name="Visel A."/>
            <person name="Grigoriev I.V."/>
        </authorList>
    </citation>
    <scope>NUCLEOTIDE SEQUENCE [LARGE SCALE GENOMIC DNA]</scope>
    <source>
        <strain evidence="9 10">NRRL 1336</strain>
    </source>
</reference>
<keyword evidence="3 7" id="KW-0812">Transmembrane</keyword>
<feature type="domain" description="Major facilitator superfamily (MFS) profile" evidence="8">
    <location>
        <begin position="77"/>
        <end position="516"/>
    </location>
</feature>
<proteinExistence type="predicted"/>
<feature type="transmembrane region" description="Helical" evidence="7">
    <location>
        <begin position="231"/>
        <end position="251"/>
    </location>
</feature>
<evidence type="ECO:0000256" key="5">
    <source>
        <dbReference type="ARBA" id="ARBA00023136"/>
    </source>
</evidence>
<dbReference type="EMBL" id="MCGE01000028">
    <property type="protein sequence ID" value="ORZ09211.1"/>
    <property type="molecule type" value="Genomic_DNA"/>
</dbReference>
<dbReference type="CDD" id="cd17323">
    <property type="entry name" value="MFS_Tpo1_MDR_like"/>
    <property type="match status" value="1"/>
</dbReference>
<dbReference type="OrthoDB" id="440553at2759"/>
<feature type="transmembrane region" description="Helical" evidence="7">
    <location>
        <begin position="311"/>
        <end position="334"/>
    </location>
</feature>
<comment type="subcellular location">
    <subcellularLocation>
        <location evidence="1">Membrane</location>
        <topology evidence="1">Multi-pass membrane protein</topology>
    </subcellularLocation>
</comment>
<evidence type="ECO:0000256" key="2">
    <source>
        <dbReference type="ARBA" id="ARBA00022448"/>
    </source>
</evidence>
<evidence type="ECO:0000256" key="1">
    <source>
        <dbReference type="ARBA" id="ARBA00004141"/>
    </source>
</evidence>
<keyword evidence="5 7" id="KW-0472">Membrane</keyword>
<dbReference type="InterPro" id="IPR036259">
    <property type="entry name" value="MFS_trans_sf"/>
</dbReference>
<dbReference type="Pfam" id="PF07690">
    <property type="entry name" value="MFS_1"/>
    <property type="match status" value="1"/>
</dbReference>
<feature type="transmembrane region" description="Helical" evidence="7">
    <location>
        <begin position="112"/>
        <end position="131"/>
    </location>
</feature>
<evidence type="ECO:0000259" key="8">
    <source>
        <dbReference type="PROSITE" id="PS50850"/>
    </source>
</evidence>
<keyword evidence="2" id="KW-0813">Transport</keyword>
<evidence type="ECO:0000256" key="4">
    <source>
        <dbReference type="ARBA" id="ARBA00022989"/>
    </source>
</evidence>
<keyword evidence="4 7" id="KW-1133">Transmembrane helix</keyword>
<sequence>MTNNQPEKNQADHQQQSLKILPTNLNTDRSSINDYTIPTSSNTLASPTTVIDTEEENDKDKENEPYCIFSRKKLIMLLMITAGGGMLSPLSANIYFPALNAIQQDLNTTSEQVNLTVTVYMIFQGISPAFWGSLADLWGRRPIYIMTMFIYCLSCIGLALSNVYGLLLFFRMVQAFGSSSLIAVGAGLIGDIAEPSKRAGYYGIYSMGQLLGPVIGPIIGGLVAGTIGWRWIFWILLMMAATVLILVLLFVPETLRSLVGNGSGYANPTPSQWIEHRKQKHETNKLNTIFGSTSTSETIITKSRFLQCPDFLAPFTYLLQVDVLVCLTFAGLFYSCYYCYLVSATSLFSQHYGLTTIQIGLCFIPSGVGCVFGSFVAGKIMDKSFRMALNRYKKNHPGVPIDRACIPLDFPIYHARLRTTWPLFVLGQCITLGYGWTIQYNVSLAVPVIFQFIVAFCMVFLMNGAQTLMIDLFPGRGASITASNNLVRCILGAVITVCVDPGIRGVGVGWFFTVRQ</sequence>
<feature type="transmembrane region" description="Helical" evidence="7">
    <location>
        <begin position="166"/>
        <end position="190"/>
    </location>
</feature>
<evidence type="ECO:0000313" key="9">
    <source>
        <dbReference type="EMBL" id="ORZ09211.1"/>
    </source>
</evidence>
<dbReference type="GO" id="GO:0022857">
    <property type="term" value="F:transmembrane transporter activity"/>
    <property type="evidence" value="ECO:0007669"/>
    <property type="project" value="InterPro"/>
</dbReference>
<feature type="compositionally biased region" description="Polar residues" evidence="6">
    <location>
        <begin position="34"/>
        <end position="51"/>
    </location>
</feature>
<evidence type="ECO:0000256" key="6">
    <source>
        <dbReference type="SAM" id="MobiDB-lite"/>
    </source>
</evidence>
<evidence type="ECO:0000256" key="3">
    <source>
        <dbReference type="ARBA" id="ARBA00022692"/>
    </source>
</evidence>
<dbReference type="PROSITE" id="PS50850">
    <property type="entry name" value="MFS"/>
    <property type="match status" value="1"/>
</dbReference>